<dbReference type="GeneID" id="79021418"/>
<dbReference type="KEGG" id="avg:I6H45_01665"/>
<name>A0A7T4F1H4_9FIRM</name>
<keyword evidence="3" id="KW-0547">Nucleotide-binding</keyword>
<dbReference type="GO" id="GO:0005524">
    <property type="term" value="F:ATP binding"/>
    <property type="evidence" value="ECO:0007669"/>
    <property type="project" value="UniProtKB-KW"/>
</dbReference>
<comment type="similarity">
    <text evidence="1">Belongs to the ABC transporter superfamily.</text>
</comment>
<reference evidence="3 4" key="1">
    <citation type="submission" date="2020-12" db="EMBL/GenBank/DDBJ databases">
        <title>FDA dAtabase for Regulatory Grade micrObial Sequences (FDA-ARGOS): Supporting development and validation of Infectious Disease Dx tests.</title>
        <authorList>
            <person name="Sproer C."/>
            <person name="Gronow S."/>
            <person name="Severitt S."/>
            <person name="Schroder I."/>
            <person name="Tallon L."/>
            <person name="Sadzewicz L."/>
            <person name="Zhao X."/>
            <person name="Boylan J."/>
            <person name="Ott S."/>
            <person name="Bowen H."/>
            <person name="Vavikolanu K."/>
            <person name="Mehta A."/>
            <person name="Aluvathingal J."/>
            <person name="Nadendla S."/>
            <person name="Lowell S."/>
            <person name="Myers T."/>
            <person name="Yan Y."/>
            <person name="Sichtig H."/>
        </authorList>
    </citation>
    <scope>NUCLEOTIDE SEQUENCE [LARGE SCALE GENOMIC DNA]</scope>
    <source>
        <strain evidence="3 4">FDAARGOS_988</strain>
    </source>
</reference>
<keyword evidence="2" id="KW-0813">Transport</keyword>
<evidence type="ECO:0000313" key="3">
    <source>
        <dbReference type="EMBL" id="QQB62203.1"/>
    </source>
</evidence>
<proteinExistence type="inferred from homology"/>
<dbReference type="EMBL" id="CP066014">
    <property type="protein sequence ID" value="QQB62203.1"/>
    <property type="molecule type" value="Genomic_DNA"/>
</dbReference>
<evidence type="ECO:0000256" key="2">
    <source>
        <dbReference type="ARBA" id="ARBA00022448"/>
    </source>
</evidence>
<dbReference type="Proteomes" id="UP000595276">
    <property type="component" value="Chromosome"/>
</dbReference>
<dbReference type="PANTHER" id="PTHR43335:SF4">
    <property type="entry name" value="ABC TRANSPORTER, ATP-BINDING PROTEIN"/>
    <property type="match status" value="1"/>
</dbReference>
<evidence type="ECO:0000256" key="1">
    <source>
        <dbReference type="ARBA" id="ARBA00005417"/>
    </source>
</evidence>
<dbReference type="RefSeq" id="WP_004838102.1">
    <property type="nucleotide sequence ID" value="NZ_CP066014.1"/>
</dbReference>
<gene>
    <name evidence="3" type="ORF">I6H45_01665</name>
</gene>
<protein>
    <submittedName>
        <fullName evidence="3">Bacitracin ABC transporter ATP-binding protein</fullName>
    </submittedName>
</protein>
<accession>A0A7T4F1H4</accession>
<keyword evidence="3" id="KW-0067">ATP-binding</keyword>
<dbReference type="PANTHER" id="PTHR43335">
    <property type="entry name" value="ABC TRANSPORTER, ATP-BINDING PROTEIN"/>
    <property type="match status" value="1"/>
</dbReference>
<organism evidence="3 4">
    <name type="scientific">Anaerococcus vaginalis</name>
    <dbReference type="NCBI Taxonomy" id="33037"/>
    <lineage>
        <taxon>Bacteria</taxon>
        <taxon>Bacillati</taxon>
        <taxon>Bacillota</taxon>
        <taxon>Tissierellia</taxon>
        <taxon>Tissierellales</taxon>
        <taxon>Peptoniphilaceae</taxon>
        <taxon>Anaerococcus</taxon>
    </lineage>
</organism>
<sequence>MVGAPKFYGNLSGYENLKLMAKLIDGTSDKDIDKSLELVGLKDRGKDKFTSYSLGMKQRFGMTYQLPYL</sequence>
<evidence type="ECO:0000313" key="4">
    <source>
        <dbReference type="Proteomes" id="UP000595276"/>
    </source>
</evidence>
<dbReference type="AlphaFoldDB" id="A0A7T4F1H4"/>